<evidence type="ECO:0000313" key="2">
    <source>
        <dbReference type="EMBL" id="SVB29299.1"/>
    </source>
</evidence>
<evidence type="ECO:0000256" key="1">
    <source>
        <dbReference type="SAM" id="MobiDB-lite"/>
    </source>
</evidence>
<organism evidence="2">
    <name type="scientific">marine metagenome</name>
    <dbReference type="NCBI Taxonomy" id="408172"/>
    <lineage>
        <taxon>unclassified sequences</taxon>
        <taxon>metagenomes</taxon>
        <taxon>ecological metagenomes</taxon>
    </lineage>
</organism>
<sequence length="58" mass="6259">MSSRVATVTDEFRRPAKSGAGNPNKGGPRRSAEVLNTLTLGDYYAQLPPTICLSHEIN</sequence>
<feature type="region of interest" description="Disordered" evidence="1">
    <location>
        <begin position="1"/>
        <end position="31"/>
    </location>
</feature>
<name>A0A382CTU7_9ZZZZ</name>
<feature type="non-terminal residue" evidence="2">
    <location>
        <position position="58"/>
    </location>
</feature>
<accession>A0A382CTU7</accession>
<protein>
    <submittedName>
        <fullName evidence="2">Uncharacterized protein</fullName>
    </submittedName>
</protein>
<dbReference type="EMBL" id="UINC01036000">
    <property type="protein sequence ID" value="SVB29299.1"/>
    <property type="molecule type" value="Genomic_DNA"/>
</dbReference>
<dbReference type="AlphaFoldDB" id="A0A382CTU7"/>
<reference evidence="2" key="1">
    <citation type="submission" date="2018-05" db="EMBL/GenBank/DDBJ databases">
        <authorList>
            <person name="Lanie J.A."/>
            <person name="Ng W.-L."/>
            <person name="Kazmierczak K.M."/>
            <person name="Andrzejewski T.M."/>
            <person name="Davidsen T.M."/>
            <person name="Wayne K.J."/>
            <person name="Tettelin H."/>
            <person name="Glass J.I."/>
            <person name="Rusch D."/>
            <person name="Podicherti R."/>
            <person name="Tsui H.-C.T."/>
            <person name="Winkler M.E."/>
        </authorList>
    </citation>
    <scope>NUCLEOTIDE SEQUENCE</scope>
</reference>
<gene>
    <name evidence="2" type="ORF">METZ01_LOCUS182153</name>
</gene>
<proteinExistence type="predicted"/>